<evidence type="ECO:0000313" key="3">
    <source>
        <dbReference type="Proteomes" id="UP000295023"/>
    </source>
</evidence>
<feature type="signal peptide" evidence="1">
    <location>
        <begin position="1"/>
        <end position="20"/>
    </location>
</feature>
<keyword evidence="1" id="KW-0732">Signal</keyword>
<keyword evidence="3" id="KW-1185">Reference proteome</keyword>
<feature type="chain" id="PRO_5020611202" evidence="1">
    <location>
        <begin position="21"/>
        <end position="144"/>
    </location>
</feature>
<reference evidence="2 3" key="1">
    <citation type="submission" date="2019-03" db="EMBL/GenBank/DDBJ databases">
        <title>Paracraurococcus aquatilis NE82 genome sequence.</title>
        <authorList>
            <person name="Zhao Y."/>
            <person name="Du Z."/>
        </authorList>
    </citation>
    <scope>NUCLEOTIDE SEQUENCE [LARGE SCALE GENOMIC DNA]</scope>
    <source>
        <strain evidence="2 3">NE82</strain>
    </source>
</reference>
<dbReference type="Proteomes" id="UP000295023">
    <property type="component" value="Unassembled WGS sequence"/>
</dbReference>
<dbReference type="RefSeq" id="WP_132283683.1">
    <property type="nucleotide sequence ID" value="NZ_SKBM01000001.1"/>
</dbReference>
<dbReference type="AlphaFoldDB" id="A0A4R4DUK9"/>
<dbReference type="OrthoDB" id="9917198at2"/>
<protein>
    <submittedName>
        <fullName evidence="2">Uncharacterized protein</fullName>
    </submittedName>
</protein>
<comment type="caution">
    <text evidence="2">The sequence shown here is derived from an EMBL/GenBank/DDBJ whole genome shotgun (WGS) entry which is preliminary data.</text>
</comment>
<evidence type="ECO:0000256" key="1">
    <source>
        <dbReference type="SAM" id="SignalP"/>
    </source>
</evidence>
<gene>
    <name evidence="2" type="ORF">EXY23_00985</name>
</gene>
<accession>A0A4R4DUK9</accession>
<name>A0A4R4DUK9_9PROT</name>
<sequence length="144" mass="15634">MTRIVLAVLLLCACGGAAQAQRFDSGWRRIAAGDLVDLDLAGGDVRVNNLIIAPENDTKARQQPDQLATYIFSLSAVKRAAGSRSVYVQIVGVNAERMPTVTSALAISFGDSDVNRLRTDSHRFPVFPKEANTTTEYVVRILVQ</sequence>
<evidence type="ECO:0000313" key="2">
    <source>
        <dbReference type="EMBL" id="TCZ66714.1"/>
    </source>
</evidence>
<proteinExistence type="predicted"/>
<organism evidence="2 3">
    <name type="scientific">Roseicella aquatilis</name>
    <dbReference type="NCBI Taxonomy" id="2527868"/>
    <lineage>
        <taxon>Bacteria</taxon>
        <taxon>Pseudomonadati</taxon>
        <taxon>Pseudomonadota</taxon>
        <taxon>Alphaproteobacteria</taxon>
        <taxon>Acetobacterales</taxon>
        <taxon>Roseomonadaceae</taxon>
        <taxon>Roseicella</taxon>
    </lineage>
</organism>
<dbReference type="EMBL" id="SKBM01000001">
    <property type="protein sequence ID" value="TCZ66714.1"/>
    <property type="molecule type" value="Genomic_DNA"/>
</dbReference>